<protein>
    <submittedName>
        <fullName evidence="1">Uncharacterized protein</fullName>
    </submittedName>
</protein>
<accession>W8BT55</accession>
<dbReference type="EMBL" id="GAMC01006452">
    <property type="protein sequence ID" value="JAC00104.1"/>
    <property type="molecule type" value="mRNA"/>
</dbReference>
<reference evidence="1" key="2">
    <citation type="journal article" date="2014" name="BMC Genomics">
        <title>A genomic perspective to assessing quality of mass-reared SIT flies used in Mediterranean fruit fly (Ceratitis capitata) eradication in California.</title>
        <authorList>
            <person name="Calla B."/>
            <person name="Hall B."/>
            <person name="Hou S."/>
            <person name="Geib S.M."/>
        </authorList>
    </citation>
    <scope>NUCLEOTIDE SEQUENCE</scope>
</reference>
<reference evidence="1" key="1">
    <citation type="submission" date="2013-07" db="EMBL/GenBank/DDBJ databases">
        <authorList>
            <person name="Geib S."/>
        </authorList>
    </citation>
    <scope>NUCLEOTIDE SEQUENCE</scope>
</reference>
<sequence length="138" mass="15604">MPPTMRWKVLMLPQLQVAQLREGVLGDVELGVAVVLLGRNIEVIQPMMLSCRKAFGVSSVTGALEAVIDKETCEQRMSATSKMLFKAIFLHLLSAGEIYFNEPLRCSYMQQLIVTNVRCELRTEYHLLEPQLNHLASR</sequence>
<name>W8BT55_CERCA</name>
<evidence type="ECO:0000313" key="1">
    <source>
        <dbReference type="EMBL" id="JAC00104.1"/>
    </source>
</evidence>
<dbReference type="AlphaFoldDB" id="W8BT55"/>
<organism evidence="1">
    <name type="scientific">Ceratitis capitata</name>
    <name type="common">Mediterranean fruit fly</name>
    <name type="synonym">Tephritis capitata</name>
    <dbReference type="NCBI Taxonomy" id="7213"/>
    <lineage>
        <taxon>Eukaryota</taxon>
        <taxon>Metazoa</taxon>
        <taxon>Ecdysozoa</taxon>
        <taxon>Arthropoda</taxon>
        <taxon>Hexapoda</taxon>
        <taxon>Insecta</taxon>
        <taxon>Pterygota</taxon>
        <taxon>Neoptera</taxon>
        <taxon>Endopterygota</taxon>
        <taxon>Diptera</taxon>
        <taxon>Brachycera</taxon>
        <taxon>Muscomorpha</taxon>
        <taxon>Tephritoidea</taxon>
        <taxon>Tephritidae</taxon>
        <taxon>Ceratitis</taxon>
        <taxon>Ceratitis</taxon>
    </lineage>
</organism>
<proteinExistence type="evidence at transcript level"/>